<dbReference type="InterPro" id="IPR044730">
    <property type="entry name" value="RNase_H-like_dom_plant"/>
</dbReference>
<dbReference type="AlphaFoldDB" id="A0A1U7YAU7"/>
<dbReference type="GO" id="GO:0003676">
    <property type="term" value="F:nucleic acid binding"/>
    <property type="evidence" value="ECO:0007669"/>
    <property type="project" value="InterPro"/>
</dbReference>
<proteinExistence type="predicted"/>
<feature type="domain" description="RNase H type-1" evidence="1">
    <location>
        <begin position="5"/>
        <end position="123"/>
    </location>
</feature>
<accession>A0A1U7YAU7</accession>
<dbReference type="GO" id="GO:0004523">
    <property type="term" value="F:RNA-DNA hybrid ribonuclease activity"/>
    <property type="evidence" value="ECO:0007669"/>
    <property type="project" value="InterPro"/>
</dbReference>
<dbReference type="Gene3D" id="3.30.420.10">
    <property type="entry name" value="Ribonuclease H-like superfamily/Ribonuclease H"/>
    <property type="match status" value="1"/>
</dbReference>
<dbReference type="InterPro" id="IPR053151">
    <property type="entry name" value="RNase_H-like"/>
</dbReference>
<name>A0A1U7YAU7_NICSY</name>
<gene>
    <name evidence="3" type="primary">LOC104247012</name>
</gene>
<evidence type="ECO:0000313" key="2">
    <source>
        <dbReference type="Proteomes" id="UP000189701"/>
    </source>
</evidence>
<reference evidence="3" key="2">
    <citation type="submission" date="2025-08" db="UniProtKB">
        <authorList>
            <consortium name="RefSeq"/>
        </authorList>
    </citation>
    <scope>IDENTIFICATION</scope>
    <source>
        <tissue evidence="3">Leaf</tissue>
    </source>
</reference>
<dbReference type="CDD" id="cd06222">
    <property type="entry name" value="RNase_H_like"/>
    <property type="match status" value="1"/>
</dbReference>
<dbReference type="PANTHER" id="PTHR47723">
    <property type="entry name" value="OS05G0353850 PROTEIN"/>
    <property type="match status" value="1"/>
</dbReference>
<protein>
    <submittedName>
        <fullName evidence="3">Uncharacterized protein LOC104247012</fullName>
    </submittedName>
</protein>
<dbReference type="eggNOG" id="ENOG502T2PM">
    <property type="taxonomic scope" value="Eukaryota"/>
</dbReference>
<keyword evidence="2" id="KW-1185">Reference proteome</keyword>
<evidence type="ECO:0000259" key="1">
    <source>
        <dbReference type="Pfam" id="PF13456"/>
    </source>
</evidence>
<reference evidence="2" key="1">
    <citation type="journal article" date="2013" name="Genome Biol.">
        <title>Reference genomes and transcriptomes of Nicotiana sylvestris and Nicotiana tomentosiformis.</title>
        <authorList>
            <person name="Sierro N."/>
            <person name="Battey J.N."/>
            <person name="Ouadi S."/>
            <person name="Bovet L."/>
            <person name="Goepfert S."/>
            <person name="Bakaher N."/>
            <person name="Peitsch M.C."/>
            <person name="Ivanov N.V."/>
        </authorList>
    </citation>
    <scope>NUCLEOTIDE SEQUENCE [LARGE SCALE GENOMIC DNA]</scope>
</reference>
<dbReference type="SUPFAM" id="SSF53098">
    <property type="entry name" value="Ribonuclease H-like"/>
    <property type="match status" value="1"/>
</dbReference>
<dbReference type="InterPro" id="IPR036397">
    <property type="entry name" value="RNaseH_sf"/>
</dbReference>
<dbReference type="Pfam" id="PF13456">
    <property type="entry name" value="RVT_3"/>
    <property type="match status" value="1"/>
</dbReference>
<dbReference type="Proteomes" id="UP000189701">
    <property type="component" value="Unplaced"/>
</dbReference>
<dbReference type="PANTHER" id="PTHR47723:SF19">
    <property type="entry name" value="POLYNUCLEOTIDYL TRANSFERASE, RIBONUCLEASE H-LIKE SUPERFAMILY PROTEIN"/>
    <property type="match status" value="1"/>
</dbReference>
<dbReference type="InterPro" id="IPR002156">
    <property type="entry name" value="RNaseH_domain"/>
</dbReference>
<evidence type="ECO:0000313" key="3">
    <source>
        <dbReference type="RefSeq" id="XP_009801247.1"/>
    </source>
</evidence>
<dbReference type="RefSeq" id="XP_009801247.1">
    <property type="nucleotide sequence ID" value="XM_009802945.1"/>
</dbReference>
<organism evidence="2 3">
    <name type="scientific">Nicotiana sylvestris</name>
    <name type="common">Wood tobacco</name>
    <name type="synonym">South American tobacco</name>
    <dbReference type="NCBI Taxonomy" id="4096"/>
    <lineage>
        <taxon>Eukaryota</taxon>
        <taxon>Viridiplantae</taxon>
        <taxon>Streptophyta</taxon>
        <taxon>Embryophyta</taxon>
        <taxon>Tracheophyta</taxon>
        <taxon>Spermatophyta</taxon>
        <taxon>Magnoliopsida</taxon>
        <taxon>eudicotyledons</taxon>
        <taxon>Gunneridae</taxon>
        <taxon>Pentapetalae</taxon>
        <taxon>asterids</taxon>
        <taxon>lamiids</taxon>
        <taxon>Solanales</taxon>
        <taxon>Solanaceae</taxon>
        <taxon>Nicotianoideae</taxon>
        <taxon>Nicotianeae</taxon>
        <taxon>Nicotiana</taxon>
    </lineage>
</organism>
<sequence>MIKLNCDCAFSTNNNAAGIGGTFRNSNGDWIMNFHKAIKAFSPTHAELMALLERLKIAKEFNFINMEIETDSTDIIKFMHDDCNNFYNIVSECRWLMYQLKLPILKHNFTEGNEVAHLMAKEAIKLPSSIKCFYHARPPYFVEQEVLRNTHEICNSVKNISTSQRRVMLWTHNDSNNEGSKRIGMCAVVPTLSQKQSPRD</sequence>
<dbReference type="InterPro" id="IPR012337">
    <property type="entry name" value="RNaseH-like_sf"/>
</dbReference>